<dbReference type="PANTHER" id="PTHR12452:SF0">
    <property type="entry name" value="THIOREDOXIN DOMAIN-CONTAINING PROTEIN 17"/>
    <property type="match status" value="1"/>
</dbReference>
<dbReference type="InterPro" id="IPR045108">
    <property type="entry name" value="TXNDC17-like"/>
</dbReference>
<name>A0A9D4N954_DREPO</name>
<dbReference type="PANTHER" id="PTHR12452">
    <property type="entry name" value="42-9-9 PROTEIN-RELATED"/>
    <property type="match status" value="1"/>
</dbReference>
<protein>
    <recommendedName>
        <fullName evidence="3">Thioredoxin domain-containing protein 17</fullName>
    </recommendedName>
</protein>
<reference evidence="8" key="2">
    <citation type="submission" date="2020-11" db="EMBL/GenBank/DDBJ databases">
        <authorList>
            <person name="McCartney M.A."/>
            <person name="Auch B."/>
            <person name="Kono T."/>
            <person name="Mallez S."/>
            <person name="Becker A."/>
            <person name="Gohl D.M."/>
            <person name="Silverstein K.A.T."/>
            <person name="Koren S."/>
            <person name="Bechman K.B."/>
            <person name="Herman A."/>
            <person name="Abrahante J.E."/>
            <person name="Garbe J."/>
        </authorList>
    </citation>
    <scope>NUCLEOTIDE SEQUENCE</scope>
    <source>
        <strain evidence="8">Duluth1</strain>
        <tissue evidence="8">Whole animal</tissue>
    </source>
</reference>
<dbReference type="GO" id="GO:0005829">
    <property type="term" value="C:cytosol"/>
    <property type="evidence" value="ECO:0007669"/>
    <property type="project" value="TreeGrafter"/>
</dbReference>
<keyword evidence="4" id="KW-0963">Cytoplasm</keyword>
<dbReference type="Pfam" id="PF06110">
    <property type="entry name" value="TXD17-like_Trx"/>
    <property type="match status" value="1"/>
</dbReference>
<gene>
    <name evidence="8" type="ORF">DPMN_015429</name>
</gene>
<keyword evidence="5" id="KW-1015">Disulfide bond</keyword>
<dbReference type="InterPro" id="IPR010357">
    <property type="entry name" value="TXNDC17_dom"/>
</dbReference>
<comment type="similarity">
    <text evidence="2">Belongs to the thioredoxin family.</text>
</comment>
<evidence type="ECO:0000256" key="6">
    <source>
        <dbReference type="ARBA" id="ARBA00023284"/>
    </source>
</evidence>
<dbReference type="CDD" id="cd02952">
    <property type="entry name" value="TRP14_like"/>
    <property type="match status" value="1"/>
</dbReference>
<comment type="subcellular location">
    <subcellularLocation>
        <location evidence="1">Cytoplasm</location>
    </subcellularLocation>
</comment>
<dbReference type="OrthoDB" id="78947at2759"/>
<reference evidence="8" key="1">
    <citation type="journal article" date="2019" name="bioRxiv">
        <title>The Genome of the Zebra Mussel, Dreissena polymorpha: A Resource for Invasive Species Research.</title>
        <authorList>
            <person name="McCartney M.A."/>
            <person name="Auch B."/>
            <person name="Kono T."/>
            <person name="Mallez S."/>
            <person name="Zhang Y."/>
            <person name="Obille A."/>
            <person name="Becker A."/>
            <person name="Abrahante J.E."/>
            <person name="Garbe J."/>
            <person name="Badalamenti J.P."/>
            <person name="Herman A."/>
            <person name="Mangelson H."/>
            <person name="Liachko I."/>
            <person name="Sullivan S."/>
            <person name="Sone E.D."/>
            <person name="Koren S."/>
            <person name="Silverstein K.A.T."/>
            <person name="Beckman K.B."/>
            <person name="Gohl D.M."/>
        </authorList>
    </citation>
    <scope>NUCLEOTIDE SEQUENCE</scope>
    <source>
        <strain evidence="8">Duluth1</strain>
        <tissue evidence="8">Whole animal</tissue>
    </source>
</reference>
<evidence type="ECO:0000256" key="3">
    <source>
        <dbReference type="ARBA" id="ARBA00016949"/>
    </source>
</evidence>
<keyword evidence="6" id="KW-0676">Redox-active center</keyword>
<dbReference type="EMBL" id="JAIWYP010000001">
    <property type="protein sequence ID" value="KAH3891335.1"/>
    <property type="molecule type" value="Genomic_DNA"/>
</dbReference>
<evidence type="ECO:0000313" key="9">
    <source>
        <dbReference type="Proteomes" id="UP000828390"/>
    </source>
</evidence>
<dbReference type="GO" id="GO:0047134">
    <property type="term" value="F:protein-disulfide reductase [NAD(P)H] activity"/>
    <property type="evidence" value="ECO:0007669"/>
    <property type="project" value="InterPro"/>
</dbReference>
<organism evidence="8 9">
    <name type="scientific">Dreissena polymorpha</name>
    <name type="common">Zebra mussel</name>
    <name type="synonym">Mytilus polymorpha</name>
    <dbReference type="NCBI Taxonomy" id="45954"/>
    <lineage>
        <taxon>Eukaryota</taxon>
        <taxon>Metazoa</taxon>
        <taxon>Spiralia</taxon>
        <taxon>Lophotrochozoa</taxon>
        <taxon>Mollusca</taxon>
        <taxon>Bivalvia</taxon>
        <taxon>Autobranchia</taxon>
        <taxon>Heteroconchia</taxon>
        <taxon>Euheterodonta</taxon>
        <taxon>Imparidentia</taxon>
        <taxon>Neoheterodontei</taxon>
        <taxon>Myida</taxon>
        <taxon>Dreissenoidea</taxon>
        <taxon>Dreissenidae</taxon>
        <taxon>Dreissena</taxon>
    </lineage>
</organism>
<evidence type="ECO:0000256" key="1">
    <source>
        <dbReference type="ARBA" id="ARBA00004496"/>
    </source>
</evidence>
<dbReference type="SUPFAM" id="SSF52833">
    <property type="entry name" value="Thioredoxin-like"/>
    <property type="match status" value="1"/>
</dbReference>
<evidence type="ECO:0000313" key="8">
    <source>
        <dbReference type="EMBL" id="KAH3891335.1"/>
    </source>
</evidence>
<dbReference type="AlphaFoldDB" id="A0A9D4N954"/>
<sequence length="123" mass="13553">MAKQLHVEGYNAYKAAEDENKDKTLFALFSGSAGADGSSWCPDCVEADPVINSSLSKLPKDAIFIHCGVGDRTYWKDQNNAFRKDPTLKLTAVPTLLKVGHSQRLVEEQCANSDLVEMLFTDD</sequence>
<proteinExistence type="inferred from homology"/>
<dbReference type="InterPro" id="IPR036249">
    <property type="entry name" value="Thioredoxin-like_sf"/>
</dbReference>
<keyword evidence="9" id="KW-1185">Reference proteome</keyword>
<evidence type="ECO:0000256" key="5">
    <source>
        <dbReference type="ARBA" id="ARBA00023157"/>
    </source>
</evidence>
<dbReference type="Gene3D" id="3.40.30.10">
    <property type="entry name" value="Glutaredoxin"/>
    <property type="match status" value="1"/>
</dbReference>
<accession>A0A9D4N954</accession>
<evidence type="ECO:0000256" key="2">
    <source>
        <dbReference type="ARBA" id="ARBA00008987"/>
    </source>
</evidence>
<dbReference type="FunFam" id="3.40.30.10:FF:000124">
    <property type="entry name" value="Thioredoxin domain-containing 17"/>
    <property type="match status" value="1"/>
</dbReference>
<evidence type="ECO:0000256" key="4">
    <source>
        <dbReference type="ARBA" id="ARBA00022490"/>
    </source>
</evidence>
<evidence type="ECO:0000259" key="7">
    <source>
        <dbReference type="Pfam" id="PF06110"/>
    </source>
</evidence>
<comment type="caution">
    <text evidence="8">The sequence shown here is derived from an EMBL/GenBank/DDBJ whole genome shotgun (WGS) entry which is preliminary data.</text>
</comment>
<feature type="domain" description="Thioredoxin" evidence="7">
    <location>
        <begin position="12"/>
        <end position="122"/>
    </location>
</feature>
<dbReference type="Proteomes" id="UP000828390">
    <property type="component" value="Unassembled WGS sequence"/>
</dbReference>